<dbReference type="EMBL" id="HBUF01197801">
    <property type="protein sequence ID" value="CAG6660727.1"/>
    <property type="molecule type" value="Transcribed_RNA"/>
</dbReference>
<dbReference type="EMBL" id="HBUF01530072">
    <property type="protein sequence ID" value="CAG6751568.1"/>
    <property type="molecule type" value="Transcribed_RNA"/>
</dbReference>
<dbReference type="EMBL" id="HBUF01530071">
    <property type="protein sequence ID" value="CAG6751567.1"/>
    <property type="molecule type" value="Transcribed_RNA"/>
</dbReference>
<dbReference type="EMBL" id="HBUF01374364">
    <property type="protein sequence ID" value="CAG6727596.1"/>
    <property type="molecule type" value="Transcribed_RNA"/>
</dbReference>
<dbReference type="EMBL" id="HBUF01530073">
    <property type="protein sequence ID" value="CAG6751569.1"/>
    <property type="molecule type" value="Transcribed_RNA"/>
</dbReference>
<accession>A0A8D8YF25</accession>
<evidence type="ECO:0000313" key="7">
    <source>
        <dbReference type="EMBL" id="CAG6727595.1"/>
    </source>
</evidence>
<keyword evidence="4 6" id="KW-1133">Transmembrane helix</keyword>
<evidence type="ECO:0000256" key="3">
    <source>
        <dbReference type="ARBA" id="ARBA00022692"/>
    </source>
</evidence>
<feature type="transmembrane region" description="Helical" evidence="6">
    <location>
        <begin position="115"/>
        <end position="137"/>
    </location>
</feature>
<dbReference type="EMBL" id="HBUF01374363">
    <property type="protein sequence ID" value="CAG6727595.1"/>
    <property type="molecule type" value="Transcribed_RNA"/>
</dbReference>
<reference evidence="7" key="1">
    <citation type="submission" date="2021-05" db="EMBL/GenBank/DDBJ databases">
        <authorList>
            <person name="Alioto T."/>
            <person name="Alioto T."/>
            <person name="Gomez Garrido J."/>
        </authorList>
    </citation>
    <scope>NUCLEOTIDE SEQUENCE</scope>
</reference>
<protein>
    <submittedName>
        <fullName evidence="7">Protein cornichon homolog 4</fullName>
    </submittedName>
</protein>
<proteinExistence type="inferred from homology"/>
<dbReference type="EMBL" id="HBUF01374365">
    <property type="protein sequence ID" value="CAG6727597.1"/>
    <property type="molecule type" value="Transcribed_RNA"/>
</dbReference>
<dbReference type="Pfam" id="PF03311">
    <property type="entry name" value="Cornichon"/>
    <property type="match status" value="1"/>
</dbReference>
<dbReference type="EMBL" id="HBUF01146872">
    <property type="protein sequence ID" value="CAG6647413.1"/>
    <property type="molecule type" value="Transcribed_RNA"/>
</dbReference>
<name>A0A8D8YF25_9HEMI</name>
<feature type="transmembrane region" description="Helical" evidence="6">
    <location>
        <begin position="46"/>
        <end position="70"/>
    </location>
</feature>
<organism evidence="7">
    <name type="scientific">Cacopsylla melanoneura</name>
    <dbReference type="NCBI Taxonomy" id="428564"/>
    <lineage>
        <taxon>Eukaryota</taxon>
        <taxon>Metazoa</taxon>
        <taxon>Ecdysozoa</taxon>
        <taxon>Arthropoda</taxon>
        <taxon>Hexapoda</taxon>
        <taxon>Insecta</taxon>
        <taxon>Pterygota</taxon>
        <taxon>Neoptera</taxon>
        <taxon>Paraneoptera</taxon>
        <taxon>Hemiptera</taxon>
        <taxon>Sternorrhyncha</taxon>
        <taxon>Psylloidea</taxon>
        <taxon>Psyllidae</taxon>
        <taxon>Psyllinae</taxon>
        <taxon>Cacopsylla</taxon>
    </lineage>
</organism>
<evidence type="ECO:0000256" key="5">
    <source>
        <dbReference type="ARBA" id="ARBA00023136"/>
    </source>
</evidence>
<keyword evidence="5 6" id="KW-0472">Membrane</keyword>
<dbReference type="EMBL" id="HBUF01197802">
    <property type="protein sequence ID" value="CAG6660728.1"/>
    <property type="molecule type" value="Transcribed_RNA"/>
</dbReference>
<feature type="transmembrane region" description="Helical" evidence="6">
    <location>
        <begin position="6"/>
        <end position="25"/>
    </location>
</feature>
<evidence type="ECO:0000256" key="4">
    <source>
        <dbReference type="ARBA" id="ARBA00022989"/>
    </source>
</evidence>
<dbReference type="PANTHER" id="PTHR12290">
    <property type="entry name" value="CORNICHON-RELATED"/>
    <property type="match status" value="1"/>
</dbReference>
<dbReference type="EMBL" id="HBUF01530070">
    <property type="protein sequence ID" value="CAG6751566.1"/>
    <property type="molecule type" value="Transcribed_RNA"/>
</dbReference>
<sequence length="153" mass="17668">MDGYIFGLSMIATGSILFLLIYFIITLSDVECDHLNARDCYQRLNIYIPVKMGGQVGISLLLLLSGHYWLFLMNVPMSAWNIHEYYSVPSGNMGVFDPTELYKRDSIKNHMRNCLIGMGFYLIIFFVYLYSMILSLLRDNPLEKENLHGAVEY</sequence>
<keyword evidence="3 6" id="KW-0812">Transmembrane</keyword>
<dbReference type="AlphaFoldDB" id="A0A8D8YF25"/>
<evidence type="ECO:0000256" key="2">
    <source>
        <dbReference type="ARBA" id="ARBA00010095"/>
    </source>
</evidence>
<dbReference type="SMART" id="SM01398">
    <property type="entry name" value="Cornichon"/>
    <property type="match status" value="1"/>
</dbReference>
<dbReference type="EMBL" id="HBUF01146869">
    <property type="protein sequence ID" value="CAG6647410.1"/>
    <property type="molecule type" value="Transcribed_RNA"/>
</dbReference>
<dbReference type="EMBL" id="HBUF01146870">
    <property type="protein sequence ID" value="CAG6647411.1"/>
    <property type="molecule type" value="Transcribed_RNA"/>
</dbReference>
<dbReference type="InterPro" id="IPR003377">
    <property type="entry name" value="Cornichon"/>
</dbReference>
<dbReference type="GO" id="GO:0016192">
    <property type="term" value="P:vesicle-mediated transport"/>
    <property type="evidence" value="ECO:0007669"/>
    <property type="project" value="InterPro"/>
</dbReference>
<dbReference type="EMBL" id="HBUF01146871">
    <property type="protein sequence ID" value="CAG6647412.1"/>
    <property type="molecule type" value="Transcribed_RNA"/>
</dbReference>
<dbReference type="GO" id="GO:0016020">
    <property type="term" value="C:membrane"/>
    <property type="evidence" value="ECO:0007669"/>
    <property type="project" value="UniProtKB-SubCell"/>
</dbReference>
<comment type="similarity">
    <text evidence="2">Belongs to the cornichon family.</text>
</comment>
<evidence type="ECO:0000256" key="6">
    <source>
        <dbReference type="SAM" id="Phobius"/>
    </source>
</evidence>
<evidence type="ECO:0000256" key="1">
    <source>
        <dbReference type="ARBA" id="ARBA00004141"/>
    </source>
</evidence>
<comment type="subcellular location">
    <subcellularLocation>
        <location evidence="1">Membrane</location>
        <topology evidence="1">Multi-pass membrane protein</topology>
    </subcellularLocation>
</comment>